<keyword evidence="1" id="KW-1133">Transmembrane helix</keyword>
<protein>
    <submittedName>
        <fullName evidence="2">Uncharacterized protein</fullName>
    </submittedName>
</protein>
<evidence type="ECO:0000313" key="3">
    <source>
        <dbReference type="Proteomes" id="UP001254075"/>
    </source>
</evidence>
<evidence type="ECO:0000256" key="1">
    <source>
        <dbReference type="SAM" id="Phobius"/>
    </source>
</evidence>
<dbReference type="Proteomes" id="UP001254075">
    <property type="component" value="Unassembled WGS sequence"/>
</dbReference>
<name>A0AAW8W3K5_9LACO</name>
<evidence type="ECO:0000313" key="2">
    <source>
        <dbReference type="EMBL" id="MDT7013425.1"/>
    </source>
</evidence>
<comment type="caution">
    <text evidence="2">The sequence shown here is derived from an EMBL/GenBank/DDBJ whole genome shotgun (WGS) entry which is preliminary data.</text>
</comment>
<proteinExistence type="predicted"/>
<keyword evidence="1" id="KW-0472">Membrane</keyword>
<gene>
    <name evidence="2" type="ORF">RI532_03160</name>
</gene>
<dbReference type="EMBL" id="JAVLAM010000001">
    <property type="protein sequence ID" value="MDT7013425.1"/>
    <property type="molecule type" value="Genomic_DNA"/>
</dbReference>
<feature type="transmembrane region" description="Helical" evidence="1">
    <location>
        <begin position="42"/>
        <end position="61"/>
    </location>
</feature>
<dbReference type="AlphaFoldDB" id="A0AAW8W3K5"/>
<sequence length="66" mass="7643">MFVNLLGIGAITLFNAYYSFGTMLFKVSLASAATDFFWSEIVFNGLFLIVWNGYVLIRYLVKKYRK</sequence>
<accession>A0AAW8W3K5</accession>
<keyword evidence="1" id="KW-0812">Transmembrane</keyword>
<dbReference type="RefSeq" id="WP_313844574.1">
    <property type="nucleotide sequence ID" value="NZ_JAVLAM010000001.1"/>
</dbReference>
<reference evidence="2" key="1">
    <citation type="submission" date="2023-08" db="EMBL/GenBank/DDBJ databases">
        <authorList>
            <person name="Page C.A."/>
            <person name="Perez-Diaz I.M."/>
        </authorList>
    </citation>
    <scope>NUCLEOTIDE SEQUENCE</scope>
    <source>
        <strain evidence="2">3.8.38</strain>
    </source>
</reference>
<organism evidence="2 3">
    <name type="scientific">Levilactobacillus namurensis</name>
    <dbReference type="NCBI Taxonomy" id="380393"/>
    <lineage>
        <taxon>Bacteria</taxon>
        <taxon>Bacillati</taxon>
        <taxon>Bacillota</taxon>
        <taxon>Bacilli</taxon>
        <taxon>Lactobacillales</taxon>
        <taxon>Lactobacillaceae</taxon>
        <taxon>Levilactobacillus</taxon>
    </lineage>
</organism>